<feature type="compositionally biased region" description="Basic residues" evidence="3">
    <location>
        <begin position="186"/>
        <end position="195"/>
    </location>
</feature>
<feature type="domain" description="Ribosomal RNA-processing protein 7 C-terminal" evidence="4">
    <location>
        <begin position="270"/>
        <end position="392"/>
    </location>
</feature>
<dbReference type="GO" id="GO:0006364">
    <property type="term" value="P:rRNA processing"/>
    <property type="evidence" value="ECO:0007669"/>
    <property type="project" value="TreeGrafter"/>
</dbReference>
<dbReference type="CDD" id="cd12951">
    <property type="entry name" value="RRP7_Rrp7A"/>
    <property type="match status" value="1"/>
</dbReference>
<dbReference type="PANTHER" id="PTHR13191">
    <property type="entry name" value="RIBOSOMAL RNA PROCESSING PROTEIN 7-RELATED"/>
    <property type="match status" value="1"/>
</dbReference>
<evidence type="ECO:0000313" key="5">
    <source>
        <dbReference type="EMBL" id="KAK4367655.1"/>
    </source>
</evidence>
<dbReference type="InterPro" id="IPR040446">
    <property type="entry name" value="RRP7"/>
</dbReference>
<evidence type="ECO:0000256" key="2">
    <source>
        <dbReference type="SAM" id="Coils"/>
    </source>
</evidence>
<dbReference type="EMBL" id="JAVYJV010000006">
    <property type="protein sequence ID" value="KAK4367655.1"/>
    <property type="molecule type" value="Genomic_DNA"/>
</dbReference>
<evidence type="ECO:0000256" key="3">
    <source>
        <dbReference type="SAM" id="MobiDB-lite"/>
    </source>
</evidence>
<dbReference type="Pfam" id="PF12923">
    <property type="entry name" value="RRP7"/>
    <property type="match status" value="1"/>
</dbReference>
<feature type="compositionally biased region" description="Basic and acidic residues" evidence="3">
    <location>
        <begin position="108"/>
        <end position="117"/>
    </location>
</feature>
<keyword evidence="6" id="KW-1185">Reference proteome</keyword>
<name>A0AAE1SDC1_9SOLA</name>
<dbReference type="InterPro" id="IPR024326">
    <property type="entry name" value="RRP7_C"/>
</dbReference>
<evidence type="ECO:0000259" key="4">
    <source>
        <dbReference type="Pfam" id="PF12923"/>
    </source>
</evidence>
<accession>A0AAE1SDC1</accession>
<dbReference type="GO" id="GO:0032545">
    <property type="term" value="C:CURI complex"/>
    <property type="evidence" value="ECO:0007669"/>
    <property type="project" value="TreeGrafter"/>
</dbReference>
<proteinExistence type="inferred from homology"/>
<feature type="compositionally biased region" description="Basic residues" evidence="3">
    <location>
        <begin position="139"/>
        <end position="150"/>
    </location>
</feature>
<protein>
    <recommendedName>
        <fullName evidence="4">Ribosomal RNA-processing protein 7 C-terminal domain-containing protein</fullName>
    </recommendedName>
</protein>
<sequence length="392" mass="45229">MFLLQLFVVRDRRIVLVIISLLTSPLLGGCKTSPVLPSSVKFFAAPISVEFRAQRLHLILLQFLVDVWERKMGSKDLQKNKDGDSNFVQNEENSPKVTKEKKRKKKKLEIQNRSSKDEIDESYLSYHKDESNNADGEKKKSKSSKQKRKNNALSEGGGVNQSNEIEDGTDQENTISSEPDNQETRKPRRKKRKSDRRAGKAEADGVSKRQRGTLKEGDDIVENDRPFSIAKDNFPVERERAEEEEIYELSSGDEDYSKGMRKWVADYYQNRPGLDVLQERIDEFITDYEAKKEQEKKEKEALAAEDGWSVVLHHKGRKKTTDSETGIAVGSVSQAAVMDNMAKKKNKDVGLDFYRFQKREAKRNEIMVLQSKFEQDKKRIQQLRAARKFRPY</sequence>
<feature type="compositionally biased region" description="Basic and acidic residues" evidence="3">
    <location>
        <begin position="196"/>
        <end position="225"/>
    </location>
</feature>
<dbReference type="GO" id="GO:0000028">
    <property type="term" value="P:ribosomal small subunit assembly"/>
    <property type="evidence" value="ECO:0007669"/>
    <property type="project" value="TreeGrafter"/>
</dbReference>
<dbReference type="PANTHER" id="PTHR13191:SF0">
    <property type="entry name" value="RIBOSOMAL RNA-PROCESSING PROTEIN 7 HOMOLOG A-RELATED"/>
    <property type="match status" value="1"/>
</dbReference>
<evidence type="ECO:0000256" key="1">
    <source>
        <dbReference type="ARBA" id="ARBA00006110"/>
    </source>
</evidence>
<dbReference type="GO" id="GO:0034456">
    <property type="term" value="C:UTP-C complex"/>
    <property type="evidence" value="ECO:0007669"/>
    <property type="project" value="TreeGrafter"/>
</dbReference>
<keyword evidence="2" id="KW-0175">Coiled coil</keyword>
<dbReference type="Gene3D" id="6.10.250.1770">
    <property type="match status" value="1"/>
</dbReference>
<feature type="coiled-coil region" evidence="2">
    <location>
        <begin position="274"/>
        <end position="305"/>
    </location>
</feature>
<feature type="compositionally biased region" description="Acidic residues" evidence="3">
    <location>
        <begin position="242"/>
        <end position="252"/>
    </location>
</feature>
<comment type="caution">
    <text evidence="5">The sequence shown here is derived from an EMBL/GenBank/DDBJ whole genome shotgun (WGS) entry which is preliminary data.</text>
</comment>
<reference evidence="5" key="1">
    <citation type="submission" date="2023-12" db="EMBL/GenBank/DDBJ databases">
        <title>Genome assembly of Anisodus tanguticus.</title>
        <authorList>
            <person name="Wang Y.-J."/>
        </authorList>
    </citation>
    <scope>NUCLEOTIDE SEQUENCE</scope>
    <source>
        <strain evidence="5">KB-2021</strain>
        <tissue evidence="5">Leaf</tissue>
    </source>
</reference>
<organism evidence="5 6">
    <name type="scientific">Anisodus tanguticus</name>
    <dbReference type="NCBI Taxonomy" id="243964"/>
    <lineage>
        <taxon>Eukaryota</taxon>
        <taxon>Viridiplantae</taxon>
        <taxon>Streptophyta</taxon>
        <taxon>Embryophyta</taxon>
        <taxon>Tracheophyta</taxon>
        <taxon>Spermatophyta</taxon>
        <taxon>Magnoliopsida</taxon>
        <taxon>eudicotyledons</taxon>
        <taxon>Gunneridae</taxon>
        <taxon>Pentapetalae</taxon>
        <taxon>asterids</taxon>
        <taxon>lamiids</taxon>
        <taxon>Solanales</taxon>
        <taxon>Solanaceae</taxon>
        <taxon>Solanoideae</taxon>
        <taxon>Hyoscyameae</taxon>
        <taxon>Anisodus</taxon>
    </lineage>
</organism>
<comment type="similarity">
    <text evidence="1">Belongs to the RRP7 family.</text>
</comment>
<dbReference type="Proteomes" id="UP001291623">
    <property type="component" value="Unassembled WGS sequence"/>
</dbReference>
<evidence type="ECO:0000313" key="6">
    <source>
        <dbReference type="Proteomes" id="UP001291623"/>
    </source>
</evidence>
<gene>
    <name evidence="5" type="ORF">RND71_011447</name>
</gene>
<feature type="compositionally biased region" description="Basic and acidic residues" evidence="3">
    <location>
        <begin position="126"/>
        <end position="138"/>
    </location>
</feature>
<feature type="region of interest" description="Disordered" evidence="3">
    <location>
        <begin position="76"/>
        <end position="252"/>
    </location>
</feature>
<dbReference type="AlphaFoldDB" id="A0AAE1SDC1"/>